<sequence>MALIVFRLKKYRCGLIVLLMMLPILTHGCGSNRDVTVVDFSKTVPAEQSPDRTSEYPYLRVAVGAMISPKETFAYYRQLMEYIGSRLGRKVRLIQRKTYGEINELLGKGQIDIAFICSGPYVTGKEKYGFDLLAIPEVRKSTFYQSYLIVNKSSSFQQLEDLRGRVFAFTDPDSNTGKMVPTYWLNQMGEHPEAFFEKTIYTYSHDNSILAVSRNLVDGAAVDSLIWEYYHQKNPVFTSRIRIIKKSEPYGIPPIVASRNLSSKFKETIRQLLFSMHLDPEGQKILNGLRIDRIIAATDKW</sequence>
<dbReference type="PANTHER" id="PTHR35841:SF1">
    <property type="entry name" value="PHOSPHONATES-BINDING PERIPLASMIC PROTEIN"/>
    <property type="match status" value="1"/>
</dbReference>
<dbReference type="AlphaFoldDB" id="A0A0F8Z9U6"/>
<dbReference type="Pfam" id="PF12974">
    <property type="entry name" value="Phosphonate-bd"/>
    <property type="match status" value="1"/>
</dbReference>
<dbReference type="PANTHER" id="PTHR35841">
    <property type="entry name" value="PHOSPHONATES-BINDING PERIPLASMIC PROTEIN"/>
    <property type="match status" value="1"/>
</dbReference>
<dbReference type="NCBIfam" id="TIGR01098">
    <property type="entry name" value="3A0109s03R"/>
    <property type="match status" value="1"/>
</dbReference>
<evidence type="ECO:0000256" key="1">
    <source>
        <dbReference type="ARBA" id="ARBA00022729"/>
    </source>
</evidence>
<protein>
    <recommendedName>
        <fullName evidence="3">Solute-binding protein family 3/N-terminal domain-containing protein</fullName>
    </recommendedName>
</protein>
<organism evidence="2">
    <name type="scientific">marine sediment metagenome</name>
    <dbReference type="NCBI Taxonomy" id="412755"/>
    <lineage>
        <taxon>unclassified sequences</taxon>
        <taxon>metagenomes</taxon>
        <taxon>ecological metagenomes</taxon>
    </lineage>
</organism>
<dbReference type="EMBL" id="LAZR01049076">
    <property type="protein sequence ID" value="KKK90498.1"/>
    <property type="molecule type" value="Genomic_DNA"/>
</dbReference>
<evidence type="ECO:0000313" key="2">
    <source>
        <dbReference type="EMBL" id="KKK90498.1"/>
    </source>
</evidence>
<dbReference type="SUPFAM" id="SSF53850">
    <property type="entry name" value="Periplasmic binding protein-like II"/>
    <property type="match status" value="1"/>
</dbReference>
<comment type="caution">
    <text evidence="2">The sequence shown here is derived from an EMBL/GenBank/DDBJ whole genome shotgun (WGS) entry which is preliminary data.</text>
</comment>
<keyword evidence="1" id="KW-0732">Signal</keyword>
<dbReference type="InterPro" id="IPR005770">
    <property type="entry name" value="PhnD"/>
</dbReference>
<dbReference type="Gene3D" id="3.40.190.10">
    <property type="entry name" value="Periplasmic binding protein-like II"/>
    <property type="match status" value="2"/>
</dbReference>
<dbReference type="CDD" id="cd13571">
    <property type="entry name" value="PBP2_PnhD_1"/>
    <property type="match status" value="1"/>
</dbReference>
<reference evidence="2" key="1">
    <citation type="journal article" date="2015" name="Nature">
        <title>Complex archaea that bridge the gap between prokaryotes and eukaryotes.</title>
        <authorList>
            <person name="Spang A."/>
            <person name="Saw J.H."/>
            <person name="Jorgensen S.L."/>
            <person name="Zaremba-Niedzwiedzka K."/>
            <person name="Martijn J."/>
            <person name="Lind A.E."/>
            <person name="van Eijk R."/>
            <person name="Schleper C."/>
            <person name="Guy L."/>
            <person name="Ettema T.J."/>
        </authorList>
    </citation>
    <scope>NUCLEOTIDE SEQUENCE</scope>
</reference>
<dbReference type="GO" id="GO:0055085">
    <property type="term" value="P:transmembrane transport"/>
    <property type="evidence" value="ECO:0007669"/>
    <property type="project" value="InterPro"/>
</dbReference>
<evidence type="ECO:0008006" key="3">
    <source>
        <dbReference type="Google" id="ProtNLM"/>
    </source>
</evidence>
<name>A0A0F8Z9U6_9ZZZZ</name>
<feature type="non-terminal residue" evidence="2">
    <location>
        <position position="301"/>
    </location>
</feature>
<dbReference type="GO" id="GO:0043190">
    <property type="term" value="C:ATP-binding cassette (ABC) transporter complex"/>
    <property type="evidence" value="ECO:0007669"/>
    <property type="project" value="InterPro"/>
</dbReference>
<accession>A0A0F8Z9U6</accession>
<proteinExistence type="predicted"/>
<gene>
    <name evidence="2" type="ORF">LCGC14_2722400</name>
</gene>